<dbReference type="EMBL" id="KI689938">
    <property type="protein sequence ID" value="ETK70966.1"/>
    <property type="molecule type" value="Genomic_DNA"/>
</dbReference>
<reference evidence="2" key="2">
    <citation type="submission" date="2013-11" db="EMBL/GenBank/DDBJ databases">
        <title>The Genome Sequence of Phytophthora parasitica CJ05E6.</title>
        <authorList>
            <consortium name="The Broad Institute Genomics Platform"/>
            <person name="Russ C."/>
            <person name="Tyler B."/>
            <person name="Panabieres F."/>
            <person name="Shan W."/>
            <person name="Tripathy S."/>
            <person name="Grunwald N."/>
            <person name="Machado M."/>
            <person name="Johnson C.S."/>
            <person name="Arredondo F."/>
            <person name="Hong C."/>
            <person name="Coffey M."/>
            <person name="Young S.K."/>
            <person name="Zeng Q."/>
            <person name="Gargeya S."/>
            <person name="Fitzgerald M."/>
            <person name="Abouelleil A."/>
            <person name="Alvarado L."/>
            <person name="Chapman S.B."/>
            <person name="Gainer-Dewar J."/>
            <person name="Goldberg J."/>
            <person name="Griggs A."/>
            <person name="Gujja S."/>
            <person name="Hansen M."/>
            <person name="Howarth C."/>
            <person name="Imamovic A."/>
            <person name="Ireland A."/>
            <person name="Larimer J."/>
            <person name="McCowan C."/>
            <person name="Murphy C."/>
            <person name="Pearson M."/>
            <person name="Poon T.W."/>
            <person name="Priest M."/>
            <person name="Roberts A."/>
            <person name="Saif S."/>
            <person name="Shea T."/>
            <person name="Sykes S."/>
            <person name="Wortman J."/>
            <person name="Nusbaum C."/>
            <person name="Birren B."/>
        </authorList>
    </citation>
    <scope>NUCLEOTIDE SEQUENCE [LARGE SCALE GENOMIC DNA]</scope>
    <source>
        <strain evidence="2">CJ05E6</strain>
    </source>
</reference>
<gene>
    <name evidence="1" type="ORF">L915_21705</name>
    <name evidence="2" type="ORF">L916_21574</name>
</gene>
<evidence type="ECO:0000313" key="1">
    <source>
        <dbReference type="EMBL" id="ETK70966.1"/>
    </source>
</evidence>
<protein>
    <submittedName>
        <fullName evidence="2">Uncharacterized protein</fullName>
    </submittedName>
</protein>
<dbReference type="EMBL" id="KI676771">
    <property type="protein sequence ID" value="ETL24412.1"/>
    <property type="molecule type" value="Genomic_DNA"/>
</dbReference>
<sequence>MSTGAESGAHGKSVVDVYNDNILPYPDGSVVRALATPLERCCYVLKEGIQVVTDELLVNQA</sequence>
<proteinExistence type="predicted"/>
<feature type="non-terminal residue" evidence="2">
    <location>
        <position position="61"/>
    </location>
</feature>
<evidence type="ECO:0000313" key="2">
    <source>
        <dbReference type="EMBL" id="ETL24412.1"/>
    </source>
</evidence>
<organism evidence="2">
    <name type="scientific">Phytophthora nicotianae</name>
    <name type="common">Potato buckeye rot agent</name>
    <name type="synonym">Phytophthora parasitica</name>
    <dbReference type="NCBI Taxonomy" id="4792"/>
    <lineage>
        <taxon>Eukaryota</taxon>
        <taxon>Sar</taxon>
        <taxon>Stramenopiles</taxon>
        <taxon>Oomycota</taxon>
        <taxon>Peronosporomycetes</taxon>
        <taxon>Peronosporales</taxon>
        <taxon>Peronosporaceae</taxon>
        <taxon>Phytophthora</taxon>
    </lineage>
</organism>
<reference evidence="1" key="1">
    <citation type="submission" date="2013-11" db="EMBL/GenBank/DDBJ databases">
        <title>The Genome Sequence of Phytophthora parasitica CJ02B3.</title>
        <authorList>
            <consortium name="The Broad Institute Genomics Platform"/>
            <person name="Russ C."/>
            <person name="Tyler B."/>
            <person name="Panabieres F."/>
            <person name="Shan W."/>
            <person name="Tripathy S."/>
            <person name="Grunwald N."/>
            <person name="Machado M."/>
            <person name="Johnson C.S."/>
            <person name="Arredondo F."/>
            <person name="Hong C."/>
            <person name="Coffey M."/>
            <person name="Young S.K."/>
            <person name="Zeng Q."/>
            <person name="Gargeya S."/>
            <person name="Fitzgerald M."/>
            <person name="Abouelleil A."/>
            <person name="Alvarado L."/>
            <person name="Chapman S.B."/>
            <person name="Gainer-Dewar J."/>
            <person name="Goldberg J."/>
            <person name="Griggs A."/>
            <person name="Gujja S."/>
            <person name="Hansen M."/>
            <person name="Howarth C."/>
            <person name="Imamovic A."/>
            <person name="Ireland A."/>
            <person name="Larimer J."/>
            <person name="McCowan C."/>
            <person name="Murphy C."/>
            <person name="Pearson M."/>
            <person name="Poon T.W."/>
            <person name="Priest M."/>
            <person name="Roberts A."/>
            <person name="Saif S."/>
            <person name="Shea T."/>
            <person name="Sykes S."/>
            <person name="Wortman J."/>
            <person name="Nusbaum C."/>
            <person name="Birren B."/>
        </authorList>
    </citation>
    <scope>NUCLEOTIDE SEQUENCE [LARGE SCALE GENOMIC DNA]</scope>
    <source>
        <strain evidence="1">CJ02B3</strain>
    </source>
</reference>
<name>W2HT70_PHYNI</name>
<dbReference type="Proteomes" id="UP000053864">
    <property type="component" value="Unassembled WGS sequence"/>
</dbReference>
<accession>W2HT70</accession>
<dbReference type="AlphaFoldDB" id="W2HT70"/>
<dbReference type="Proteomes" id="UP000053236">
    <property type="component" value="Unassembled WGS sequence"/>
</dbReference>